<comment type="caution">
    <text evidence="2">The sequence shown here is derived from an EMBL/GenBank/DDBJ whole genome shotgun (WGS) entry which is preliminary data.</text>
</comment>
<keyword evidence="3" id="KW-1185">Reference proteome</keyword>
<feature type="chain" id="PRO_5040980177" evidence="1">
    <location>
        <begin position="29"/>
        <end position="88"/>
    </location>
</feature>
<dbReference type="AlphaFoldDB" id="A0A9X3S5H7"/>
<protein>
    <submittedName>
        <fullName evidence="2">Uncharacterized protein</fullName>
    </submittedName>
</protein>
<dbReference type="Proteomes" id="UP001149140">
    <property type="component" value="Unassembled WGS sequence"/>
</dbReference>
<dbReference type="EMBL" id="JAPDOD010000050">
    <property type="protein sequence ID" value="MDA0165647.1"/>
    <property type="molecule type" value="Genomic_DNA"/>
</dbReference>
<keyword evidence="1" id="KW-0732">Signal</keyword>
<evidence type="ECO:0000313" key="3">
    <source>
        <dbReference type="Proteomes" id="UP001149140"/>
    </source>
</evidence>
<name>A0A9X3S5H7_9ACTN</name>
<evidence type="ECO:0000256" key="1">
    <source>
        <dbReference type="SAM" id="SignalP"/>
    </source>
</evidence>
<gene>
    <name evidence="2" type="ORF">OM076_35600</name>
</gene>
<sequence>MSRTFKRALATAAIGAGAVLAPAGAAHAAAPVTTASSPCTLTFVPPRMGRVVVVIGPVIIGGKVISPGVHVENAPLELPTLTVTLPGC</sequence>
<feature type="signal peptide" evidence="1">
    <location>
        <begin position="1"/>
        <end position="28"/>
    </location>
</feature>
<organism evidence="2 3">
    <name type="scientific">Solirubrobacter ginsenosidimutans</name>
    <dbReference type="NCBI Taxonomy" id="490573"/>
    <lineage>
        <taxon>Bacteria</taxon>
        <taxon>Bacillati</taxon>
        <taxon>Actinomycetota</taxon>
        <taxon>Thermoleophilia</taxon>
        <taxon>Solirubrobacterales</taxon>
        <taxon>Solirubrobacteraceae</taxon>
        <taxon>Solirubrobacter</taxon>
    </lineage>
</organism>
<evidence type="ECO:0000313" key="2">
    <source>
        <dbReference type="EMBL" id="MDA0165647.1"/>
    </source>
</evidence>
<accession>A0A9X3S5H7</accession>
<reference evidence="2" key="1">
    <citation type="submission" date="2022-10" db="EMBL/GenBank/DDBJ databases">
        <title>The WGS of Solirubrobacter ginsenosidimutans DSM 21036.</title>
        <authorList>
            <person name="Jiang Z."/>
        </authorList>
    </citation>
    <scope>NUCLEOTIDE SEQUENCE</scope>
    <source>
        <strain evidence="2">DSM 21036</strain>
    </source>
</reference>
<proteinExistence type="predicted"/>
<dbReference type="RefSeq" id="WP_270044908.1">
    <property type="nucleotide sequence ID" value="NZ_JAPDOD010000050.1"/>
</dbReference>